<evidence type="ECO:0000256" key="1">
    <source>
        <dbReference type="ARBA" id="ARBA00009893"/>
    </source>
</evidence>
<keyword evidence="5" id="KW-1185">Reference proteome</keyword>
<dbReference type="PANTHER" id="PTHR31438:SF1">
    <property type="entry name" value="LYSINE N-ACYLTRANSFERASE C17G9.06C-RELATED"/>
    <property type="match status" value="1"/>
</dbReference>
<dbReference type="EMBL" id="ML178817">
    <property type="protein sequence ID" value="TFL05389.1"/>
    <property type="molecule type" value="Genomic_DNA"/>
</dbReference>
<dbReference type="AlphaFoldDB" id="A0A5C3QYA9"/>
<dbReference type="STRING" id="1884261.A0A5C3QYA9"/>
<keyword evidence="4" id="KW-0012">Acyltransferase</keyword>
<evidence type="ECO:0000313" key="5">
    <source>
        <dbReference type="Proteomes" id="UP000305067"/>
    </source>
</evidence>
<protein>
    <submittedName>
        <fullName evidence="4">Acyl-CoA N-acyltransferase</fullName>
    </submittedName>
</protein>
<dbReference type="PANTHER" id="PTHR31438">
    <property type="entry name" value="LYSINE N-ACYLTRANSFERASE C17G9.06C-RELATED"/>
    <property type="match status" value="1"/>
</dbReference>
<dbReference type="SMART" id="SM01006">
    <property type="entry name" value="AlcB"/>
    <property type="match status" value="1"/>
</dbReference>
<feature type="region of interest" description="Disordered" evidence="2">
    <location>
        <begin position="366"/>
        <end position="385"/>
    </location>
</feature>
<evidence type="ECO:0000259" key="3">
    <source>
        <dbReference type="SMART" id="SM01006"/>
    </source>
</evidence>
<evidence type="ECO:0000256" key="2">
    <source>
        <dbReference type="SAM" id="MobiDB-lite"/>
    </source>
</evidence>
<sequence>MAAARLKAVEKALASGPADGQVEDPYSSDLRLALVLPDLSPVHLTAQNILINHVPTLRFEVSTTRKYQHLLASVGTSHEANAQHVPRYPLLTLHPSSPNVEPGSHQNATQNTEARISIEDFWSCMYALHHVFQAQEIVPVALSSGVTNADELGAYALLSGLATRPLPQNQGQKRQNNVDLDADVLLFDRGALYQGAGTTTYHSRGFLRSQAGLAPAITKTNATSSTPASSAFQSPITTSSSTPYTYPPFPPFPYAPAFTRTPLSITAHPRRPPRPRAGEVLYRRWCRDVGMMLELRTVDFGQDRCRQEQDGESSPADAPADLVLYNKWHNAPHVERAWHHKGSLEFHRRYLQRLWNNEMWLSGGPQLSRPDGAAKEEEGGEEANAGGGAIGIVMCWDGEPMGWTEIIWVKENHLGPHIPGGAQDYDRALHVLVGEKKFAGPAYSKAWFKSIIHMLFLFDPRTERVIGEPDSGNKAILDLCQRGGMHCVATFDFPYKRSSIMLVPRFRFFQNEL</sequence>
<comment type="similarity">
    <text evidence="1">Belongs to the lysine N-acyltransferase MbtK family.</text>
</comment>
<feature type="domain" description="Acyltransferase MbtK/IucB-like conserved" evidence="3">
    <location>
        <begin position="314"/>
        <end position="359"/>
    </location>
</feature>
<dbReference type="GO" id="GO:0016410">
    <property type="term" value="F:N-acyltransferase activity"/>
    <property type="evidence" value="ECO:0007669"/>
    <property type="project" value="TreeGrafter"/>
</dbReference>
<evidence type="ECO:0000313" key="4">
    <source>
        <dbReference type="EMBL" id="TFL05389.1"/>
    </source>
</evidence>
<dbReference type="Pfam" id="PF13523">
    <property type="entry name" value="Acetyltransf_8"/>
    <property type="match status" value="1"/>
</dbReference>
<dbReference type="InterPro" id="IPR016181">
    <property type="entry name" value="Acyl_CoA_acyltransferase"/>
</dbReference>
<organism evidence="4 5">
    <name type="scientific">Pterulicium gracile</name>
    <dbReference type="NCBI Taxonomy" id="1884261"/>
    <lineage>
        <taxon>Eukaryota</taxon>
        <taxon>Fungi</taxon>
        <taxon>Dikarya</taxon>
        <taxon>Basidiomycota</taxon>
        <taxon>Agaricomycotina</taxon>
        <taxon>Agaricomycetes</taxon>
        <taxon>Agaricomycetidae</taxon>
        <taxon>Agaricales</taxon>
        <taxon>Pleurotineae</taxon>
        <taxon>Pterulaceae</taxon>
        <taxon>Pterulicium</taxon>
    </lineage>
</organism>
<dbReference type="SUPFAM" id="SSF55729">
    <property type="entry name" value="Acyl-CoA N-acyltransferases (Nat)"/>
    <property type="match status" value="1"/>
</dbReference>
<dbReference type="OrthoDB" id="4250781at2759"/>
<name>A0A5C3QYA9_9AGAR</name>
<accession>A0A5C3QYA9</accession>
<dbReference type="GO" id="GO:0019290">
    <property type="term" value="P:siderophore biosynthetic process"/>
    <property type="evidence" value="ECO:0007669"/>
    <property type="project" value="InterPro"/>
</dbReference>
<keyword evidence="4" id="KW-0808">Transferase</keyword>
<dbReference type="Gene3D" id="3.40.630.30">
    <property type="match status" value="1"/>
</dbReference>
<reference evidence="4 5" key="1">
    <citation type="journal article" date="2019" name="Nat. Ecol. Evol.">
        <title>Megaphylogeny resolves global patterns of mushroom evolution.</title>
        <authorList>
            <person name="Varga T."/>
            <person name="Krizsan K."/>
            <person name="Foldi C."/>
            <person name="Dima B."/>
            <person name="Sanchez-Garcia M."/>
            <person name="Sanchez-Ramirez S."/>
            <person name="Szollosi G.J."/>
            <person name="Szarkandi J.G."/>
            <person name="Papp V."/>
            <person name="Albert L."/>
            <person name="Andreopoulos W."/>
            <person name="Angelini C."/>
            <person name="Antonin V."/>
            <person name="Barry K.W."/>
            <person name="Bougher N.L."/>
            <person name="Buchanan P."/>
            <person name="Buyck B."/>
            <person name="Bense V."/>
            <person name="Catcheside P."/>
            <person name="Chovatia M."/>
            <person name="Cooper J."/>
            <person name="Damon W."/>
            <person name="Desjardin D."/>
            <person name="Finy P."/>
            <person name="Geml J."/>
            <person name="Haridas S."/>
            <person name="Hughes K."/>
            <person name="Justo A."/>
            <person name="Karasinski D."/>
            <person name="Kautmanova I."/>
            <person name="Kiss B."/>
            <person name="Kocsube S."/>
            <person name="Kotiranta H."/>
            <person name="LaButti K.M."/>
            <person name="Lechner B.E."/>
            <person name="Liimatainen K."/>
            <person name="Lipzen A."/>
            <person name="Lukacs Z."/>
            <person name="Mihaltcheva S."/>
            <person name="Morgado L.N."/>
            <person name="Niskanen T."/>
            <person name="Noordeloos M.E."/>
            <person name="Ohm R.A."/>
            <person name="Ortiz-Santana B."/>
            <person name="Ovrebo C."/>
            <person name="Racz N."/>
            <person name="Riley R."/>
            <person name="Savchenko A."/>
            <person name="Shiryaev A."/>
            <person name="Soop K."/>
            <person name="Spirin V."/>
            <person name="Szebenyi C."/>
            <person name="Tomsovsky M."/>
            <person name="Tulloss R.E."/>
            <person name="Uehling J."/>
            <person name="Grigoriev I.V."/>
            <person name="Vagvolgyi C."/>
            <person name="Papp T."/>
            <person name="Martin F.M."/>
            <person name="Miettinen O."/>
            <person name="Hibbett D.S."/>
            <person name="Nagy L.G."/>
        </authorList>
    </citation>
    <scope>NUCLEOTIDE SEQUENCE [LARGE SCALE GENOMIC DNA]</scope>
    <source>
        <strain evidence="4 5">CBS 309.79</strain>
    </source>
</reference>
<dbReference type="Proteomes" id="UP000305067">
    <property type="component" value="Unassembled WGS sequence"/>
</dbReference>
<gene>
    <name evidence="4" type="ORF">BDV98DRAFT_561946</name>
</gene>
<proteinExistence type="inferred from homology"/>
<dbReference type="InterPro" id="IPR019432">
    <property type="entry name" value="Acyltransferase_MbtK/IucB-like"/>
</dbReference>